<protein>
    <submittedName>
        <fullName evidence="1">Uncharacterized protein</fullName>
    </submittedName>
</protein>
<proteinExistence type="predicted"/>
<dbReference type="EMBL" id="MASW01000001">
    <property type="protein sequence ID" value="PXY32270.1"/>
    <property type="molecule type" value="Genomic_DNA"/>
</dbReference>
<name>A0A2V4BAJ3_9PSEU</name>
<dbReference type="Proteomes" id="UP000249915">
    <property type="component" value="Unassembled WGS sequence"/>
</dbReference>
<comment type="caution">
    <text evidence="1">The sequence shown here is derived from an EMBL/GenBank/DDBJ whole genome shotgun (WGS) entry which is preliminary data.</text>
</comment>
<organism evidence="1 2">
    <name type="scientific">Prauserella muralis</name>
    <dbReference type="NCBI Taxonomy" id="588067"/>
    <lineage>
        <taxon>Bacteria</taxon>
        <taxon>Bacillati</taxon>
        <taxon>Actinomycetota</taxon>
        <taxon>Actinomycetes</taxon>
        <taxon>Pseudonocardiales</taxon>
        <taxon>Pseudonocardiaceae</taxon>
        <taxon>Prauserella</taxon>
    </lineage>
</organism>
<gene>
    <name evidence="1" type="ORF">BAY60_08290</name>
</gene>
<evidence type="ECO:0000313" key="1">
    <source>
        <dbReference type="EMBL" id="PXY32270.1"/>
    </source>
</evidence>
<accession>A0A2V4BAJ3</accession>
<dbReference type="AlphaFoldDB" id="A0A2V4BAJ3"/>
<evidence type="ECO:0000313" key="2">
    <source>
        <dbReference type="Proteomes" id="UP000249915"/>
    </source>
</evidence>
<sequence>MDVRSGHPAEAVPGWDTVNTRLLADVERRSTTLLAALAAAIVAAGLHAAGASVPVVADAAPGFRSGPLLIVLALLPAAVSGALLLSGRHNAAAGVLVGAAALAPGRAVLDLQLAADPGAALRPELYLPGDLLRHPPGAGLWLLVAGHGALAVAGLLAVRAARERADVADAGERATDGHDVATWRQRWLFVVMVAAVVAASGLLMAPFASGDVYLLARNAFEGPAVALTGYLLVAAALPLAAALFMTSGNGPFARGGLGGLAIGVACVAVPSVAAAASIDATSVSSGPVVALVAVAVLLAVAFVRASARAERDDSPDRSGEVAVPGQRRLLTATGVLAVLTALAAAAGSLTAQLSSPGPAPAPESPARWLLLAAGVLVGALGLGLFVPRVAIVLRPALTVAWVGVLLAGTAVLDTAITATGVPGGSLSSGPGVLWTWLAMCGAAATACCSVIAGMVEREDADGLDPADGTGAGMNLLTPVTAAAVLAVAALGTPVVTAADYIAAGLWSDFGTPSWGLLAAALTVLGATVLAPRSRPRQAAALLAGAAGVLAVHASALPLTGSHLPDACAGIGLWLSLAAIAALLVAAAIALAGRRGTGE</sequence>
<keyword evidence="2" id="KW-1185">Reference proteome</keyword>
<reference evidence="1 2" key="1">
    <citation type="submission" date="2016-07" db="EMBL/GenBank/DDBJ databases">
        <title>Draft genome sequence of Prauserella muralis DSM 45305, isolated from a mould-covered wall in an indoor environment.</title>
        <authorList>
            <person name="Ruckert C."/>
            <person name="Albersmeier A."/>
            <person name="Jiang C.-L."/>
            <person name="Jiang Y."/>
            <person name="Kalinowski J."/>
            <person name="Schneider O."/>
            <person name="Winkler A."/>
            <person name="Zotchev S.B."/>
        </authorList>
    </citation>
    <scope>NUCLEOTIDE SEQUENCE [LARGE SCALE GENOMIC DNA]</scope>
    <source>
        <strain evidence="1 2">DSM 45305</strain>
    </source>
</reference>